<evidence type="ECO:0000313" key="3">
    <source>
        <dbReference type="Proteomes" id="UP000230233"/>
    </source>
</evidence>
<dbReference type="AlphaFoldDB" id="A0A2G5SQZ0"/>
<keyword evidence="3" id="KW-1185">Reference proteome</keyword>
<dbReference type="OrthoDB" id="10307115at2759"/>
<proteinExistence type="predicted"/>
<evidence type="ECO:0000313" key="2">
    <source>
        <dbReference type="EMBL" id="PIC17535.1"/>
    </source>
</evidence>
<evidence type="ECO:0000256" key="1">
    <source>
        <dbReference type="SAM" id="SignalP"/>
    </source>
</evidence>
<feature type="signal peptide" evidence="1">
    <location>
        <begin position="1"/>
        <end position="22"/>
    </location>
</feature>
<protein>
    <submittedName>
        <fullName evidence="2">Uncharacterized protein</fullName>
    </submittedName>
</protein>
<comment type="caution">
    <text evidence="2">The sequence shown here is derived from an EMBL/GenBank/DDBJ whole genome shotgun (WGS) entry which is preliminary data.</text>
</comment>
<reference evidence="3" key="1">
    <citation type="submission" date="2017-10" db="EMBL/GenBank/DDBJ databases">
        <title>Rapid genome shrinkage in a self-fertile nematode reveals novel sperm competition proteins.</title>
        <authorList>
            <person name="Yin D."/>
            <person name="Schwarz E.M."/>
            <person name="Thomas C.G."/>
            <person name="Felde R.L."/>
            <person name="Korf I.F."/>
            <person name="Cutter A.D."/>
            <person name="Schartner C.M."/>
            <person name="Ralston E.J."/>
            <person name="Meyer B.J."/>
            <person name="Haag E.S."/>
        </authorList>
    </citation>
    <scope>NUCLEOTIDE SEQUENCE [LARGE SCALE GENOMIC DNA]</scope>
    <source>
        <strain evidence="3">JU1422</strain>
    </source>
</reference>
<gene>
    <name evidence="2" type="primary">Cnig_chr_X.g23744</name>
    <name evidence="2" type="ORF">B9Z55_023744</name>
</gene>
<name>A0A2G5SQZ0_9PELO</name>
<organism evidence="2 3">
    <name type="scientific">Caenorhabditis nigoni</name>
    <dbReference type="NCBI Taxonomy" id="1611254"/>
    <lineage>
        <taxon>Eukaryota</taxon>
        <taxon>Metazoa</taxon>
        <taxon>Ecdysozoa</taxon>
        <taxon>Nematoda</taxon>
        <taxon>Chromadorea</taxon>
        <taxon>Rhabditida</taxon>
        <taxon>Rhabditina</taxon>
        <taxon>Rhabditomorpha</taxon>
        <taxon>Rhabditoidea</taxon>
        <taxon>Rhabditidae</taxon>
        <taxon>Peloderinae</taxon>
        <taxon>Caenorhabditis</taxon>
    </lineage>
</organism>
<dbReference type="EMBL" id="PDUG01000006">
    <property type="protein sequence ID" value="PIC17535.1"/>
    <property type="molecule type" value="Genomic_DNA"/>
</dbReference>
<dbReference type="Proteomes" id="UP000230233">
    <property type="component" value="Chromosome X"/>
</dbReference>
<feature type="chain" id="PRO_5013909003" evidence="1">
    <location>
        <begin position="23"/>
        <end position="223"/>
    </location>
</feature>
<sequence>MVFVIRISYLIAIVVYATLAGAENLNEPKVASIQFNNIQQEDTTPQLKIDTEGEMMHIVFDNSDSSDSNITSFTILNGGVTPSKADSVEIEVSLNDHVEEADAEETSGDTIEETSEDDLQQLATEIEPVTTSTPAPKLSPRFMSMSPHKCAVPLPEEKTWLSPISSALGFCHTNHFCYVCLAIVTWTWLVVKCMGGNKKVIPVNEMELVPQTTPQGNADPSPA</sequence>
<accession>A0A2G5SQZ0</accession>
<keyword evidence="1" id="KW-0732">Signal</keyword>